<name>A0A151GPE8_DRECN</name>
<dbReference type="RefSeq" id="XP_040658300.1">
    <property type="nucleotide sequence ID" value="XM_040797417.1"/>
</dbReference>
<dbReference type="Gene3D" id="1.50.10.10">
    <property type="match status" value="1"/>
</dbReference>
<evidence type="ECO:0000256" key="1">
    <source>
        <dbReference type="SAM" id="MobiDB-lite"/>
    </source>
</evidence>
<dbReference type="InterPro" id="IPR008928">
    <property type="entry name" value="6-hairpin_glycosidase_sf"/>
</dbReference>
<dbReference type="EMBL" id="LAYC01000001">
    <property type="protein sequence ID" value="KYK58948.1"/>
    <property type="molecule type" value="Genomic_DNA"/>
</dbReference>
<dbReference type="InterPro" id="IPR024705">
    <property type="entry name" value="Ssp411"/>
</dbReference>
<dbReference type="SUPFAM" id="SSF48208">
    <property type="entry name" value="Six-hairpin glycosidases"/>
    <property type="match status" value="1"/>
</dbReference>
<feature type="domain" description="Spermatogenesis-associated protein 20-like TRX" evidence="2">
    <location>
        <begin position="34"/>
        <end position="203"/>
    </location>
</feature>
<dbReference type="InterPro" id="IPR004879">
    <property type="entry name" value="Ssp411-like_TRX"/>
</dbReference>
<sequence length="730" mass="80028">MVRSEITASAATHRPVPAEGGIGGEASPLPPLQNRVGSSQSPFVRSAQGSSVKWQLLDDESVERAKRENKLIFIHVGYKACHFCRLMDVESFSNPECAAALNESFVPIIIDRDERPDVDTIYMNYVQAVSNVGGWPLNLFVTPNLEPVFGGTYWPGPGTTRRTGADGEDESPDFLTILRKVGDIWRDQESRCRKEATEVLSQLREFAAEGTLGTRGITSQQMLAPTGWAAMPSAKSAETRESKDADVASELDLDQLEEAYTHIAGTFDPVYGGFGLAPKFLTPSRLKFLLQLATFPDAVQDVVGEAECKHAADMAVVTLRKIRDGALHDHVGRSGFSRCSVTSDWNIPNFEKLVVDNALLLTLYLDAWRLAGASADGEFYDTIIELAECLTSPPIVLPAGGLATSEAADSLRRRDDRDKREGAYYLWTRREFDSVLDAADKSVSPVVAVLWDVRDDGNVEEDHDPNDDFINQNILRVVRSPQELGKQFGIPVETVERYISVAKRELRARREGERPAPELDDKIVAGWNGLAVSALAQTATALKELNPRQADKCLGTATAAVAFIKKHLWDDAARVLYRIWKDERATEGFADDYAYLIGGLLDLHEATGDASLVDFADALQRTQIKLFHDPTVGAFYSTTTSSPHTILRLKDGMDTSLPSTNGVSASNLFRLGALRNDEDYSSLARGTVDAFEAEMLQHPWLFPALLANVVTARLGFGGAPVRVKAPAEKA</sequence>
<evidence type="ECO:0000313" key="4">
    <source>
        <dbReference type="Proteomes" id="UP000076580"/>
    </source>
</evidence>
<dbReference type="AlphaFoldDB" id="A0A151GPE8"/>
<dbReference type="InterPro" id="IPR036249">
    <property type="entry name" value="Thioredoxin-like_sf"/>
</dbReference>
<dbReference type="GO" id="GO:0005975">
    <property type="term" value="P:carbohydrate metabolic process"/>
    <property type="evidence" value="ECO:0007669"/>
    <property type="project" value="InterPro"/>
</dbReference>
<dbReference type="PANTHER" id="PTHR42899:SF1">
    <property type="entry name" value="SPERMATOGENESIS-ASSOCIATED PROTEIN 20"/>
    <property type="match status" value="1"/>
</dbReference>
<proteinExistence type="predicted"/>
<dbReference type="PANTHER" id="PTHR42899">
    <property type="entry name" value="SPERMATOGENESIS-ASSOCIATED PROTEIN 20"/>
    <property type="match status" value="1"/>
</dbReference>
<dbReference type="Pfam" id="PF03190">
    <property type="entry name" value="Thioredox_DsbH"/>
    <property type="match status" value="1"/>
</dbReference>
<protein>
    <recommendedName>
        <fullName evidence="2">Spermatogenesis-associated protein 20-like TRX domain-containing protein</fullName>
    </recommendedName>
</protein>
<feature type="compositionally biased region" description="Polar residues" evidence="1">
    <location>
        <begin position="35"/>
        <end position="44"/>
    </location>
</feature>
<feature type="compositionally biased region" description="Polar residues" evidence="1">
    <location>
        <begin position="1"/>
        <end position="10"/>
    </location>
</feature>
<dbReference type="GeneID" id="63712718"/>
<dbReference type="GO" id="GO:0003824">
    <property type="term" value="F:catalytic activity"/>
    <property type="evidence" value="ECO:0007669"/>
    <property type="project" value="UniProtKB-ARBA"/>
</dbReference>
<accession>A0A151GPE8</accession>
<dbReference type="InParanoid" id="A0A151GPE8"/>
<reference evidence="3 4" key="1">
    <citation type="journal article" date="2016" name="Sci. Rep.">
        <title>Insights into Adaptations to a Near-Obligate Nematode Endoparasitic Lifestyle from the Finished Genome of Drechmeria coniospora.</title>
        <authorList>
            <person name="Zhang L."/>
            <person name="Zhou Z."/>
            <person name="Guo Q."/>
            <person name="Fokkens L."/>
            <person name="Miskei M."/>
            <person name="Pocsi I."/>
            <person name="Zhang W."/>
            <person name="Chen M."/>
            <person name="Wang L."/>
            <person name="Sun Y."/>
            <person name="Donzelli B.G."/>
            <person name="Gibson D.M."/>
            <person name="Nelson D.R."/>
            <person name="Luo J.G."/>
            <person name="Rep M."/>
            <person name="Liu H."/>
            <person name="Yang S."/>
            <person name="Wang J."/>
            <person name="Krasnoff S.B."/>
            <person name="Xu Y."/>
            <person name="Molnar I."/>
            <person name="Lin M."/>
        </authorList>
    </citation>
    <scope>NUCLEOTIDE SEQUENCE [LARGE SCALE GENOMIC DNA]</scope>
    <source>
        <strain evidence="3 4">ARSEF 6962</strain>
    </source>
</reference>
<evidence type="ECO:0000259" key="2">
    <source>
        <dbReference type="Pfam" id="PF03190"/>
    </source>
</evidence>
<dbReference type="Proteomes" id="UP000076580">
    <property type="component" value="Chromosome 01"/>
</dbReference>
<dbReference type="Gene3D" id="3.40.30.10">
    <property type="entry name" value="Glutaredoxin"/>
    <property type="match status" value="1"/>
</dbReference>
<dbReference type="PIRSF" id="PIRSF006402">
    <property type="entry name" value="UCP006402_thioredoxin"/>
    <property type="match status" value="1"/>
</dbReference>
<gene>
    <name evidence="3" type="ORF">DCS_00075</name>
</gene>
<dbReference type="STRING" id="98403.A0A151GPE8"/>
<organism evidence="3 4">
    <name type="scientific">Drechmeria coniospora</name>
    <name type="common">Nematophagous fungus</name>
    <name type="synonym">Meria coniospora</name>
    <dbReference type="NCBI Taxonomy" id="98403"/>
    <lineage>
        <taxon>Eukaryota</taxon>
        <taxon>Fungi</taxon>
        <taxon>Dikarya</taxon>
        <taxon>Ascomycota</taxon>
        <taxon>Pezizomycotina</taxon>
        <taxon>Sordariomycetes</taxon>
        <taxon>Hypocreomycetidae</taxon>
        <taxon>Hypocreales</taxon>
        <taxon>Ophiocordycipitaceae</taxon>
        <taxon>Drechmeria</taxon>
    </lineage>
</organism>
<dbReference type="InterPro" id="IPR012341">
    <property type="entry name" value="6hp_glycosidase-like_sf"/>
</dbReference>
<feature type="region of interest" description="Disordered" evidence="1">
    <location>
        <begin position="1"/>
        <end position="44"/>
    </location>
</feature>
<keyword evidence="4" id="KW-1185">Reference proteome</keyword>
<evidence type="ECO:0000313" key="3">
    <source>
        <dbReference type="EMBL" id="KYK58948.1"/>
    </source>
</evidence>
<dbReference type="SUPFAM" id="SSF52833">
    <property type="entry name" value="Thioredoxin-like"/>
    <property type="match status" value="1"/>
</dbReference>
<dbReference type="CDD" id="cd02955">
    <property type="entry name" value="SSP411"/>
    <property type="match status" value="1"/>
</dbReference>
<comment type="caution">
    <text evidence="3">The sequence shown here is derived from an EMBL/GenBank/DDBJ whole genome shotgun (WGS) entry which is preliminary data.</text>
</comment>